<feature type="region of interest" description="Disordered" evidence="1">
    <location>
        <begin position="1"/>
        <end position="59"/>
    </location>
</feature>
<organism evidence="2 3">
    <name type="scientific">Nicrophorus vespilloides</name>
    <name type="common">Boreal carrion beetle</name>
    <dbReference type="NCBI Taxonomy" id="110193"/>
    <lineage>
        <taxon>Eukaryota</taxon>
        <taxon>Metazoa</taxon>
        <taxon>Ecdysozoa</taxon>
        <taxon>Arthropoda</taxon>
        <taxon>Hexapoda</taxon>
        <taxon>Insecta</taxon>
        <taxon>Pterygota</taxon>
        <taxon>Neoptera</taxon>
        <taxon>Endopterygota</taxon>
        <taxon>Coleoptera</taxon>
        <taxon>Polyphaga</taxon>
        <taxon>Staphyliniformia</taxon>
        <taxon>Silphidae</taxon>
        <taxon>Nicrophorinae</taxon>
        <taxon>Nicrophorus</taxon>
    </lineage>
</organism>
<dbReference type="RefSeq" id="XP_017774880.1">
    <property type="nucleotide sequence ID" value="XM_017919391.1"/>
</dbReference>
<sequence length="174" mass="20555">MDDDAGDWFGAGDDDAPPPEPVSLVKKAETAKKGKKGAAAPPPPPVEEPKPAEEAPPEEYEEAEFLDPDKLLLCRHWIRPKFLQYKYLFDYRHNYYDDVIDFLDKRQRGLSRDIPRPQTWAERALRTYSSNSNRCEFFRRLDEDKKLETKMRLTGAFYHYHTREYFNRKYSSIM</sequence>
<keyword evidence="2" id="KW-1185">Reference proteome</keyword>
<accession>A0ABM1MJY0</accession>
<reference evidence="3 4" key="1">
    <citation type="submission" date="2025-05" db="UniProtKB">
        <authorList>
            <consortium name="RefSeq"/>
        </authorList>
    </citation>
    <scope>IDENTIFICATION</scope>
    <source>
        <tissue evidence="3 4">Whole Larva</tissue>
    </source>
</reference>
<evidence type="ECO:0000313" key="4">
    <source>
        <dbReference type="RefSeq" id="XP_017774881.1"/>
    </source>
</evidence>
<dbReference type="GeneID" id="108561452"/>
<evidence type="ECO:0000313" key="2">
    <source>
        <dbReference type="Proteomes" id="UP000695000"/>
    </source>
</evidence>
<gene>
    <name evidence="3 4" type="primary">LOC108561452</name>
</gene>
<protein>
    <submittedName>
        <fullName evidence="3 4">Flightin</fullName>
    </submittedName>
</protein>
<proteinExistence type="predicted"/>
<evidence type="ECO:0000256" key="1">
    <source>
        <dbReference type="SAM" id="MobiDB-lite"/>
    </source>
</evidence>
<dbReference type="Proteomes" id="UP000695000">
    <property type="component" value="Unplaced"/>
</dbReference>
<feature type="compositionally biased region" description="Acidic residues" evidence="1">
    <location>
        <begin position="1"/>
        <end position="17"/>
    </location>
</feature>
<evidence type="ECO:0000313" key="3">
    <source>
        <dbReference type="RefSeq" id="XP_017774880.1"/>
    </source>
</evidence>
<dbReference type="RefSeq" id="XP_017774881.1">
    <property type="nucleotide sequence ID" value="XM_017919392.1"/>
</dbReference>
<name>A0ABM1MJY0_NICVS</name>